<dbReference type="EMBL" id="CP002101">
    <property type="protein sequence ID" value="AEH61084.1"/>
    <property type="molecule type" value="Genomic_DNA"/>
</dbReference>
<evidence type="ECO:0000256" key="1">
    <source>
        <dbReference type="ARBA" id="ARBA00002995"/>
    </source>
</evidence>
<gene>
    <name evidence="7" type="ordered locus">Mzhil_1230</name>
</gene>
<dbReference type="Gene3D" id="3.40.920.10">
    <property type="entry name" value="Pyruvate-ferredoxin oxidoreductase, PFOR, domain III"/>
    <property type="match status" value="1"/>
</dbReference>
<feature type="domain" description="Pyruvate/ketoisovalerate oxidoreductase catalytic" evidence="6">
    <location>
        <begin position="17"/>
        <end position="192"/>
    </location>
</feature>
<evidence type="ECO:0000313" key="7">
    <source>
        <dbReference type="EMBL" id="AEH61084.1"/>
    </source>
</evidence>
<dbReference type="InterPro" id="IPR019752">
    <property type="entry name" value="Pyrv/ketoisovalerate_OxRed_cat"/>
</dbReference>
<dbReference type="OrthoDB" id="53326at2157"/>
<protein>
    <recommendedName>
        <fullName evidence="5">Indolepyruvate ferredoxin oxidoreductase subunit beta</fullName>
        <ecNumber evidence="5">1.2.7.8</ecNumber>
    </recommendedName>
</protein>
<dbReference type="NCBIfam" id="TIGR03334">
    <property type="entry name" value="IOR_beta"/>
    <property type="match status" value="1"/>
</dbReference>
<evidence type="ECO:0000256" key="4">
    <source>
        <dbReference type="ARBA" id="ARBA00048332"/>
    </source>
</evidence>
<evidence type="ECO:0000256" key="3">
    <source>
        <dbReference type="ARBA" id="ARBA00023002"/>
    </source>
</evidence>
<dbReference type="AlphaFoldDB" id="F7XMR1"/>
<dbReference type="GO" id="GO:0043805">
    <property type="term" value="F:indolepyruvate ferredoxin oxidoreductase activity"/>
    <property type="evidence" value="ECO:0007669"/>
    <property type="project" value="UniProtKB-EC"/>
</dbReference>
<dbReference type="STRING" id="679901.Mzhil_1230"/>
<proteinExistence type="predicted"/>
<dbReference type="EC" id="1.2.7.8" evidence="5"/>
<dbReference type="SUPFAM" id="SSF53323">
    <property type="entry name" value="Pyruvate-ferredoxin oxidoreductase, PFOR, domain III"/>
    <property type="match status" value="1"/>
</dbReference>
<keyword evidence="8" id="KW-1185">Reference proteome</keyword>
<reference evidence="7" key="1">
    <citation type="submission" date="2010-07" db="EMBL/GenBank/DDBJ databases">
        <title>The complete genome of Methanosalsum zhilinae DSM 4017.</title>
        <authorList>
            <consortium name="US DOE Joint Genome Institute (JGI-PGF)"/>
            <person name="Lucas S."/>
            <person name="Copeland A."/>
            <person name="Lapidus A."/>
            <person name="Glavina del Rio T."/>
            <person name="Dalin E."/>
            <person name="Tice H."/>
            <person name="Bruce D."/>
            <person name="Goodwin L."/>
            <person name="Pitluck S."/>
            <person name="Kyrpides N."/>
            <person name="Mavromatis K."/>
            <person name="Ovchinnikova G."/>
            <person name="Daligault H."/>
            <person name="Detter J.C."/>
            <person name="Han C."/>
            <person name="Tapia R."/>
            <person name="Larimer F."/>
            <person name="Land M."/>
            <person name="Hauser L."/>
            <person name="Markowitz V."/>
            <person name="Cheng J.-F."/>
            <person name="Hugenholtz P."/>
            <person name="Woyke T."/>
            <person name="Wu D."/>
            <person name="Spring S."/>
            <person name="Schueler E."/>
            <person name="Brambilla E."/>
            <person name="Klenk H.-P."/>
            <person name="Eisen J.A."/>
        </authorList>
    </citation>
    <scope>NUCLEOTIDE SEQUENCE</scope>
    <source>
        <strain evidence="7">DSM 4017</strain>
    </source>
</reference>
<dbReference type="KEGG" id="mzh:Mzhil_1230"/>
<dbReference type="NCBIfam" id="NF005323">
    <property type="entry name" value="PRK06853.1-3"/>
    <property type="match status" value="1"/>
</dbReference>
<comment type="subunit">
    <text evidence="2">Heterodimer of the IorA and IorB subunits.</text>
</comment>
<dbReference type="InterPro" id="IPR017719">
    <property type="entry name" value="Indolepyruvate_Fd_OxRdtase_bsu"/>
</dbReference>
<dbReference type="InterPro" id="IPR002869">
    <property type="entry name" value="Pyrv_flavodox_OxRed_cen"/>
</dbReference>
<dbReference type="RefSeq" id="WP_013898521.1">
    <property type="nucleotide sequence ID" value="NC_015676.1"/>
</dbReference>
<comment type="function">
    <text evidence="1">Catalyzes the ferredoxin-dependent oxidative decarboxylation of arylpyruvates.</text>
</comment>
<accession>F7XMR1</accession>
<dbReference type="Proteomes" id="UP000006622">
    <property type="component" value="Chromosome"/>
</dbReference>
<keyword evidence="7" id="KW-0670">Pyruvate</keyword>
<dbReference type="Pfam" id="PF01558">
    <property type="entry name" value="POR"/>
    <property type="match status" value="1"/>
</dbReference>
<evidence type="ECO:0000313" key="8">
    <source>
        <dbReference type="Proteomes" id="UP000006622"/>
    </source>
</evidence>
<name>F7XMR1_METZD</name>
<dbReference type="HOGENOM" id="CLU_087284_1_1_2"/>
<dbReference type="PANTHER" id="PTHR43854">
    <property type="entry name" value="INDOLEPYRUVATE OXIDOREDUCTASE SUBUNIT IORB"/>
    <property type="match status" value="1"/>
</dbReference>
<comment type="catalytic activity">
    <reaction evidence="4">
        <text>indole-3-pyruvate + 2 oxidized [2Fe-2S]-[ferredoxin] + CoA = (indol-3-yl)acetyl-CoA + 2 reduced [2Fe-2S]-[ferredoxin] + CO2 + H(+)</text>
        <dbReference type="Rhea" id="RHEA:12645"/>
        <dbReference type="Rhea" id="RHEA-COMP:10000"/>
        <dbReference type="Rhea" id="RHEA-COMP:10001"/>
        <dbReference type="ChEBI" id="CHEBI:15378"/>
        <dbReference type="ChEBI" id="CHEBI:16526"/>
        <dbReference type="ChEBI" id="CHEBI:17640"/>
        <dbReference type="ChEBI" id="CHEBI:33737"/>
        <dbReference type="ChEBI" id="CHEBI:33738"/>
        <dbReference type="ChEBI" id="CHEBI:57271"/>
        <dbReference type="ChEBI" id="CHEBI:57287"/>
        <dbReference type="EC" id="1.2.7.8"/>
    </reaction>
</comment>
<dbReference type="GeneID" id="10822865"/>
<evidence type="ECO:0000256" key="5">
    <source>
        <dbReference type="NCBIfam" id="TIGR03334"/>
    </source>
</evidence>
<keyword evidence="3 7" id="KW-0560">Oxidoreductase</keyword>
<evidence type="ECO:0000256" key="2">
    <source>
        <dbReference type="ARBA" id="ARBA00011238"/>
    </source>
</evidence>
<organism evidence="7 8">
    <name type="scientific">Methanosalsum zhilinae (strain DSM 4017 / NBRC 107636 / OCM 62 / WeN5)</name>
    <name type="common">Methanohalophilus zhilinae</name>
    <dbReference type="NCBI Taxonomy" id="679901"/>
    <lineage>
        <taxon>Archaea</taxon>
        <taxon>Methanobacteriati</taxon>
        <taxon>Methanobacteriota</taxon>
        <taxon>Stenosarchaea group</taxon>
        <taxon>Methanomicrobia</taxon>
        <taxon>Methanosarcinales</taxon>
        <taxon>Methanosarcinaceae</taxon>
        <taxon>Methanosalsum</taxon>
    </lineage>
</organism>
<dbReference type="PANTHER" id="PTHR43854:SF1">
    <property type="entry name" value="INDOLEPYRUVATE OXIDOREDUCTASE SUBUNIT IORB"/>
    <property type="match status" value="1"/>
</dbReference>
<dbReference type="InterPro" id="IPR052198">
    <property type="entry name" value="IorB_Oxidoreductase"/>
</dbReference>
<sequence>MSEKKTSKFDLIISGVGGQGTILASDIIGKAAVLSGYSVRAAETHGMAQRGGSVINHIRIGCDLGSLIPPGGADIMLALEPSEAIRYIEYLSPGGTVIMNTEPVYPVSVLSGKSKYPDISAILKELEDNFTVNSFDATGLARKAGHQQSMNVVMVGALSNYLPFESEVLVGCIKEMVPPRTLDINMEAFRLGKSQITDQ</sequence>
<evidence type="ECO:0000259" key="6">
    <source>
        <dbReference type="Pfam" id="PF01558"/>
    </source>
</evidence>